<dbReference type="Proteomes" id="UP001331761">
    <property type="component" value="Unassembled WGS sequence"/>
</dbReference>
<reference evidence="2 3" key="1">
    <citation type="submission" date="2019-10" db="EMBL/GenBank/DDBJ databases">
        <title>Assembly and Annotation for the nematode Trichostrongylus colubriformis.</title>
        <authorList>
            <person name="Martin J."/>
        </authorList>
    </citation>
    <scope>NUCLEOTIDE SEQUENCE [LARGE SCALE GENOMIC DNA]</scope>
    <source>
        <strain evidence="2">G859</strain>
        <tissue evidence="2">Whole worm</tissue>
    </source>
</reference>
<dbReference type="EMBL" id="WIXE01022080">
    <property type="protein sequence ID" value="KAK5967809.1"/>
    <property type="molecule type" value="Genomic_DNA"/>
</dbReference>
<proteinExistence type="predicted"/>
<comment type="caution">
    <text evidence="2">The sequence shown here is derived from an EMBL/GenBank/DDBJ whole genome shotgun (WGS) entry which is preliminary data.</text>
</comment>
<evidence type="ECO:0008006" key="4">
    <source>
        <dbReference type="Google" id="ProtNLM"/>
    </source>
</evidence>
<evidence type="ECO:0000313" key="2">
    <source>
        <dbReference type="EMBL" id="KAK5967809.1"/>
    </source>
</evidence>
<sequence>MTRAQSNGKRQNIFRSPKRLSNSDQLSEWGPSAEKTFYTGTSDPRVSLRFPTAARLSIQALDAVSMLHSIKMLHTRIEPTHFCIGTDHRKNVLHLVGLGHITTFSKRPTWNRKAQYAPRPFASNNLANMELECWFLTMMDLFDRASLPWNKYKNMTRETIEERKLLLFAAPLGGSST</sequence>
<organism evidence="2 3">
    <name type="scientific">Trichostrongylus colubriformis</name>
    <name type="common">Black scour worm</name>
    <dbReference type="NCBI Taxonomy" id="6319"/>
    <lineage>
        <taxon>Eukaryota</taxon>
        <taxon>Metazoa</taxon>
        <taxon>Ecdysozoa</taxon>
        <taxon>Nematoda</taxon>
        <taxon>Chromadorea</taxon>
        <taxon>Rhabditida</taxon>
        <taxon>Rhabditina</taxon>
        <taxon>Rhabditomorpha</taxon>
        <taxon>Strongyloidea</taxon>
        <taxon>Trichostrongylidae</taxon>
        <taxon>Trichostrongylus</taxon>
    </lineage>
</organism>
<accession>A0AAN8F2H0</accession>
<dbReference type="InterPro" id="IPR011009">
    <property type="entry name" value="Kinase-like_dom_sf"/>
</dbReference>
<evidence type="ECO:0000256" key="1">
    <source>
        <dbReference type="SAM" id="MobiDB-lite"/>
    </source>
</evidence>
<feature type="compositionally biased region" description="Polar residues" evidence="1">
    <location>
        <begin position="1"/>
        <end position="26"/>
    </location>
</feature>
<dbReference type="Gene3D" id="1.10.510.10">
    <property type="entry name" value="Transferase(Phosphotransferase) domain 1"/>
    <property type="match status" value="1"/>
</dbReference>
<keyword evidence="3" id="KW-1185">Reference proteome</keyword>
<dbReference type="AlphaFoldDB" id="A0AAN8F2H0"/>
<feature type="region of interest" description="Disordered" evidence="1">
    <location>
        <begin position="1"/>
        <end position="30"/>
    </location>
</feature>
<protein>
    <recommendedName>
        <fullName evidence="4">Protein kinase domain-containing protein</fullName>
    </recommendedName>
</protein>
<evidence type="ECO:0000313" key="3">
    <source>
        <dbReference type="Proteomes" id="UP001331761"/>
    </source>
</evidence>
<dbReference type="InterPro" id="IPR050235">
    <property type="entry name" value="CK1_Ser-Thr_kinase"/>
</dbReference>
<dbReference type="PANTHER" id="PTHR11909">
    <property type="entry name" value="CASEIN KINASE-RELATED"/>
    <property type="match status" value="1"/>
</dbReference>
<dbReference type="SUPFAM" id="SSF56112">
    <property type="entry name" value="Protein kinase-like (PK-like)"/>
    <property type="match status" value="1"/>
</dbReference>
<gene>
    <name evidence="2" type="ORF">GCK32_014797</name>
</gene>
<name>A0AAN8F2H0_TRICO</name>